<evidence type="ECO:0000313" key="1">
    <source>
        <dbReference type="EMBL" id="MDV8945874.1"/>
    </source>
</evidence>
<sequence length="74" mass="8603">MTEVTRLDCKRWEDVPEEYNLWGGSEPTELNAGDLKHMMTGKLVTFSDDGEYGHHLKLSQDAIDWLKELTYENN</sequence>
<proteinExistence type="predicted"/>
<organism evidence="2 3">
    <name type="scientific">Limosilactobacillus reuteri</name>
    <name type="common">Lactobacillus reuteri</name>
    <dbReference type="NCBI Taxonomy" id="1598"/>
    <lineage>
        <taxon>Bacteria</taxon>
        <taxon>Bacillati</taxon>
        <taxon>Bacillota</taxon>
        <taxon>Bacilli</taxon>
        <taxon>Lactobacillales</taxon>
        <taxon>Lactobacillaceae</taxon>
        <taxon>Limosilactobacillus</taxon>
    </lineage>
</organism>
<name>A0A855XCT2_LIMRT</name>
<evidence type="ECO:0000313" key="2">
    <source>
        <dbReference type="EMBL" id="PWT38641.1"/>
    </source>
</evidence>
<comment type="caution">
    <text evidence="2">The sequence shown here is derived from an EMBL/GenBank/DDBJ whole genome shotgun (WGS) entry which is preliminary data.</text>
</comment>
<gene>
    <name evidence="2" type="ORF">DKZ22_12800</name>
    <name evidence="1" type="ORF">NX099_00425</name>
</gene>
<dbReference type="AlphaFoldDB" id="A0A855XCT2"/>
<reference evidence="1" key="4">
    <citation type="submission" date="2022-08" db="EMBL/GenBank/DDBJ databases">
        <authorList>
            <person name="Huang K."/>
        </authorList>
    </citation>
    <scope>NUCLEOTIDE SEQUENCE</scope>
    <source>
        <strain evidence="1">RGW1</strain>
    </source>
</reference>
<dbReference type="Proteomes" id="UP000245980">
    <property type="component" value="Unassembled WGS sequence"/>
</dbReference>
<evidence type="ECO:0000313" key="4">
    <source>
        <dbReference type="Proteomes" id="UP001286376"/>
    </source>
</evidence>
<evidence type="ECO:0000313" key="3">
    <source>
        <dbReference type="Proteomes" id="UP000245980"/>
    </source>
</evidence>
<dbReference type="EMBL" id="JAOTNP010000002">
    <property type="protein sequence ID" value="MDV8945874.1"/>
    <property type="molecule type" value="Genomic_DNA"/>
</dbReference>
<accession>A0A855XCT2</accession>
<reference evidence="1 4" key="3">
    <citation type="journal article" date="2022" name="Front. Cell. Infect. Microbiol.">
        <title>The probiotic and immunomodulation effects of Limosilactobacillus reuteri RGW1 isolated from calf feces.</title>
        <authorList>
            <person name="Huang K."/>
            <person name="Shi W."/>
            <person name="Yang B."/>
            <person name="Wang J."/>
        </authorList>
    </citation>
    <scope>NUCLEOTIDE SEQUENCE [LARGE SCALE GENOMIC DNA]</scope>
    <source>
        <strain evidence="1 4">RGW1</strain>
    </source>
</reference>
<dbReference type="Proteomes" id="UP001286376">
    <property type="component" value="Unassembled WGS sequence"/>
</dbReference>
<reference evidence="2" key="2">
    <citation type="submission" date="2018-05" db="EMBL/GenBank/DDBJ databases">
        <authorList>
            <person name="Peng X.Y."/>
            <person name="Xu Y.F."/>
            <person name="Luo D."/>
            <person name="Yu J."/>
            <person name="Gu J.Y."/>
        </authorList>
    </citation>
    <scope>NUCLEOTIDE SEQUENCE</scope>
    <source>
        <strain evidence="2">LR10</strain>
    </source>
</reference>
<reference evidence="2 3" key="1">
    <citation type="journal article" date="2018" name="Front. Microbiol.">
        <title>Comparative Genomics of the Herbivore Gut Symbiont Lactobacillus reuteri Reveals Genetic Diversity and Lifestyle Adaptation.</title>
        <authorList>
            <person name="Zhao J."/>
        </authorList>
    </citation>
    <scope>NUCLEOTIDE SEQUENCE [LARGE SCALE GENOMIC DNA]</scope>
    <source>
        <strain evidence="2 3">LR10</strain>
    </source>
</reference>
<dbReference type="EMBL" id="QGHT01000182">
    <property type="protein sequence ID" value="PWT38641.1"/>
    <property type="molecule type" value="Genomic_DNA"/>
</dbReference>
<protein>
    <submittedName>
        <fullName evidence="2">Uncharacterized protein</fullName>
    </submittedName>
</protein>
<dbReference type="RefSeq" id="WP_109884132.1">
    <property type="nucleotide sequence ID" value="NZ_JAOTNP010000002.1"/>
</dbReference>